<keyword evidence="2" id="KW-0472">Membrane</keyword>
<dbReference type="InParanoid" id="A0A2V0PFR7"/>
<dbReference type="EMBL" id="BDRX01000073">
    <property type="protein sequence ID" value="GBF96047.1"/>
    <property type="molecule type" value="Genomic_DNA"/>
</dbReference>
<protein>
    <submittedName>
        <fullName evidence="3">Uncharacterized protein</fullName>
    </submittedName>
</protein>
<organism evidence="3 4">
    <name type="scientific">Raphidocelis subcapitata</name>
    <dbReference type="NCBI Taxonomy" id="307507"/>
    <lineage>
        <taxon>Eukaryota</taxon>
        <taxon>Viridiplantae</taxon>
        <taxon>Chlorophyta</taxon>
        <taxon>core chlorophytes</taxon>
        <taxon>Chlorophyceae</taxon>
        <taxon>CS clade</taxon>
        <taxon>Sphaeropleales</taxon>
        <taxon>Selenastraceae</taxon>
        <taxon>Raphidocelis</taxon>
    </lineage>
</organism>
<evidence type="ECO:0000313" key="3">
    <source>
        <dbReference type="EMBL" id="GBF96047.1"/>
    </source>
</evidence>
<name>A0A2V0PFR7_9CHLO</name>
<feature type="coiled-coil region" evidence="1">
    <location>
        <begin position="66"/>
        <end position="143"/>
    </location>
</feature>
<comment type="caution">
    <text evidence="3">The sequence shown here is derived from an EMBL/GenBank/DDBJ whole genome shotgun (WGS) entry which is preliminary data.</text>
</comment>
<keyword evidence="2" id="KW-1133">Transmembrane helix</keyword>
<evidence type="ECO:0000256" key="2">
    <source>
        <dbReference type="SAM" id="Phobius"/>
    </source>
</evidence>
<evidence type="ECO:0000256" key="1">
    <source>
        <dbReference type="SAM" id="Coils"/>
    </source>
</evidence>
<accession>A0A2V0PFR7</accession>
<keyword evidence="4" id="KW-1185">Reference proteome</keyword>
<evidence type="ECO:0000313" key="4">
    <source>
        <dbReference type="Proteomes" id="UP000247498"/>
    </source>
</evidence>
<sequence>MDYWPLLAATVAMVLTVVACRMLLPKPRDDQARINGIDAVIEQEAALRDARRAVNEGLQLEWAQGMAEAEAEADQQHQQAAQELANKMTEEEGRAARAEEVLAALDNPDNLLAFADRELLEELEILNETRRELLVRLNAMNCRLLQATRGDEAPRAC</sequence>
<gene>
    <name evidence="3" type="ORF">Rsub_08862</name>
</gene>
<dbReference type="Proteomes" id="UP000247498">
    <property type="component" value="Unassembled WGS sequence"/>
</dbReference>
<reference evidence="3 4" key="1">
    <citation type="journal article" date="2018" name="Sci. Rep.">
        <title>Raphidocelis subcapitata (=Pseudokirchneriella subcapitata) provides an insight into genome evolution and environmental adaptations in the Sphaeropleales.</title>
        <authorList>
            <person name="Suzuki S."/>
            <person name="Yamaguchi H."/>
            <person name="Nakajima N."/>
            <person name="Kawachi M."/>
        </authorList>
    </citation>
    <scope>NUCLEOTIDE SEQUENCE [LARGE SCALE GENOMIC DNA]</scope>
    <source>
        <strain evidence="3 4">NIES-35</strain>
    </source>
</reference>
<keyword evidence="1" id="KW-0175">Coiled coil</keyword>
<proteinExistence type="predicted"/>
<feature type="transmembrane region" description="Helical" evidence="2">
    <location>
        <begin position="6"/>
        <end position="24"/>
    </location>
</feature>
<dbReference type="AlphaFoldDB" id="A0A2V0PFR7"/>
<keyword evidence="2" id="KW-0812">Transmembrane</keyword>